<evidence type="ECO:0000313" key="10">
    <source>
        <dbReference type="Proteomes" id="UP000664203"/>
    </source>
</evidence>
<evidence type="ECO:0000313" key="9">
    <source>
        <dbReference type="EMBL" id="CAF9909270.1"/>
    </source>
</evidence>
<dbReference type="Gene3D" id="3.40.1190.20">
    <property type="match status" value="1"/>
</dbReference>
<keyword evidence="5 9" id="KW-0418">Kinase</keyword>
<protein>
    <recommendedName>
        <fullName evidence="2">pyridoxal kinase</fullName>
        <ecNumber evidence="2">2.7.1.35</ecNumber>
    </recommendedName>
</protein>
<accession>A0A8H3EPC1</accession>
<dbReference type="GO" id="GO:0005829">
    <property type="term" value="C:cytosol"/>
    <property type="evidence" value="ECO:0007669"/>
    <property type="project" value="TreeGrafter"/>
</dbReference>
<dbReference type="CDD" id="cd01173">
    <property type="entry name" value="pyridoxal_pyridoxamine_kinase"/>
    <property type="match status" value="1"/>
</dbReference>
<reference evidence="9" key="1">
    <citation type="submission" date="2021-03" db="EMBL/GenBank/DDBJ databases">
        <authorList>
            <person name="Tagirdzhanova G."/>
        </authorList>
    </citation>
    <scope>NUCLEOTIDE SEQUENCE</scope>
</reference>
<dbReference type="EC" id="2.7.1.35" evidence="2"/>
<keyword evidence="10" id="KW-1185">Reference proteome</keyword>
<dbReference type="SUPFAM" id="SSF53613">
    <property type="entry name" value="Ribokinase-like"/>
    <property type="match status" value="1"/>
</dbReference>
<dbReference type="Proteomes" id="UP000664203">
    <property type="component" value="Unassembled WGS sequence"/>
</dbReference>
<gene>
    <name evidence="9" type="primary">BUD16</name>
    <name evidence="9" type="ORF">ALECFALPRED_005437</name>
</gene>
<dbReference type="PANTHER" id="PTHR10534:SF2">
    <property type="entry name" value="PYRIDOXAL KINASE"/>
    <property type="match status" value="1"/>
</dbReference>
<dbReference type="GO" id="GO:0008478">
    <property type="term" value="F:pyridoxal kinase activity"/>
    <property type="evidence" value="ECO:0007669"/>
    <property type="project" value="UniProtKB-EC"/>
</dbReference>
<evidence type="ECO:0000256" key="3">
    <source>
        <dbReference type="ARBA" id="ARBA00022679"/>
    </source>
</evidence>
<sequence length="400" mass="43722">MSSEPVVSETRVLAIASHVVYGYVGNKMAAFVMQAMGCDVAALNTVQFSTQTQAIHLPSHSRVAACFVSVTDPIPGNHTGYKQFKGTKTSAEEISHLYTGLKQSYLTDFDVMLTGYAPSAEAIDAIGTIARDLKLRASTKAGSFFWVLDPVMGDQGELYVGEDVVAVYRNLLRDADLILPNQFEAELLSEIKITSLTTLQDALATFHKTYRIPHVIITSIQLSNSPSTISVIGSTARADFSPRSFKIDVPAIDCFFSGTGDMFAALTVVRLREAVKGANLSGIKSWISSDDVDAKDLPLAKAAEKVIGSMHAILVKTKEARDQELEGMSGPLGVMEMEEDSEKRLVLRRTKAAEVRVVRCLEDLRSPRTDWKAEALARDEDAEGQEVKKRREQVLEKGEA</sequence>
<dbReference type="PANTHER" id="PTHR10534">
    <property type="entry name" value="PYRIDOXAL KINASE"/>
    <property type="match status" value="1"/>
</dbReference>
<evidence type="ECO:0000256" key="5">
    <source>
        <dbReference type="ARBA" id="ARBA00022777"/>
    </source>
</evidence>
<keyword evidence="6" id="KW-0067">ATP-binding</keyword>
<evidence type="ECO:0000256" key="7">
    <source>
        <dbReference type="SAM" id="MobiDB-lite"/>
    </source>
</evidence>
<proteinExistence type="inferred from homology"/>
<dbReference type="Pfam" id="PF08543">
    <property type="entry name" value="Phos_pyr_kin"/>
    <property type="match status" value="1"/>
</dbReference>
<evidence type="ECO:0000259" key="8">
    <source>
        <dbReference type="Pfam" id="PF08543"/>
    </source>
</evidence>
<dbReference type="InterPro" id="IPR029056">
    <property type="entry name" value="Ribokinase-like"/>
</dbReference>
<feature type="domain" description="Pyridoxamine kinase/Phosphomethylpyrimidine kinase" evidence="8">
    <location>
        <begin position="144"/>
        <end position="266"/>
    </location>
</feature>
<comment type="caution">
    <text evidence="9">The sequence shown here is derived from an EMBL/GenBank/DDBJ whole genome shotgun (WGS) entry which is preliminary data.</text>
</comment>
<evidence type="ECO:0000256" key="1">
    <source>
        <dbReference type="ARBA" id="ARBA00008805"/>
    </source>
</evidence>
<dbReference type="InterPro" id="IPR004625">
    <property type="entry name" value="PyrdxlKinase"/>
</dbReference>
<dbReference type="GO" id="GO:0005524">
    <property type="term" value="F:ATP binding"/>
    <property type="evidence" value="ECO:0007669"/>
    <property type="project" value="UniProtKB-KW"/>
</dbReference>
<dbReference type="OrthoDB" id="2104723at2759"/>
<evidence type="ECO:0000256" key="6">
    <source>
        <dbReference type="ARBA" id="ARBA00022840"/>
    </source>
</evidence>
<dbReference type="InterPro" id="IPR013749">
    <property type="entry name" value="PM/HMP-P_kinase-1"/>
</dbReference>
<comment type="similarity">
    <text evidence="1">Belongs to the pyridoxine kinase family.</text>
</comment>
<keyword evidence="3" id="KW-0808">Transferase</keyword>
<evidence type="ECO:0000256" key="2">
    <source>
        <dbReference type="ARBA" id="ARBA00012104"/>
    </source>
</evidence>
<dbReference type="GO" id="GO:0009443">
    <property type="term" value="P:pyridoxal 5'-phosphate salvage"/>
    <property type="evidence" value="ECO:0007669"/>
    <property type="project" value="InterPro"/>
</dbReference>
<organism evidence="9 10">
    <name type="scientific">Alectoria fallacina</name>
    <dbReference type="NCBI Taxonomy" id="1903189"/>
    <lineage>
        <taxon>Eukaryota</taxon>
        <taxon>Fungi</taxon>
        <taxon>Dikarya</taxon>
        <taxon>Ascomycota</taxon>
        <taxon>Pezizomycotina</taxon>
        <taxon>Lecanoromycetes</taxon>
        <taxon>OSLEUM clade</taxon>
        <taxon>Lecanoromycetidae</taxon>
        <taxon>Lecanorales</taxon>
        <taxon>Lecanorineae</taxon>
        <taxon>Parmeliaceae</taxon>
        <taxon>Alectoria</taxon>
    </lineage>
</organism>
<evidence type="ECO:0000256" key="4">
    <source>
        <dbReference type="ARBA" id="ARBA00022741"/>
    </source>
</evidence>
<keyword evidence="4" id="KW-0547">Nucleotide-binding</keyword>
<feature type="region of interest" description="Disordered" evidence="7">
    <location>
        <begin position="376"/>
        <end position="400"/>
    </location>
</feature>
<name>A0A8H3EPC1_9LECA</name>
<dbReference type="EMBL" id="CAJPDR010000034">
    <property type="protein sequence ID" value="CAF9909270.1"/>
    <property type="molecule type" value="Genomic_DNA"/>
</dbReference>
<dbReference type="AlphaFoldDB" id="A0A8H3EPC1"/>